<feature type="binding site" evidence="7 8">
    <location>
        <position position="66"/>
    </location>
    <ligand>
        <name>S-adenosyl-L-methionine</name>
        <dbReference type="ChEBI" id="CHEBI:59789"/>
    </ligand>
</feature>
<dbReference type="InterPro" id="IPR020598">
    <property type="entry name" value="rRNA_Ade_methylase_Trfase_N"/>
</dbReference>
<dbReference type="PROSITE" id="PS51689">
    <property type="entry name" value="SAM_RNA_A_N6_MT"/>
    <property type="match status" value="1"/>
</dbReference>
<evidence type="ECO:0000256" key="8">
    <source>
        <dbReference type="PROSITE-ProRule" id="PRU01026"/>
    </source>
</evidence>
<comment type="function">
    <text evidence="7">Specifically dimethylates two adjacent adenosines (A1518 and A1519) in the loop of a conserved hairpin near the 3'-end of 16S rRNA in the 30S particle. May play a critical role in biogenesis of 30S subunits.</text>
</comment>
<dbReference type="eggNOG" id="COG0030">
    <property type="taxonomic scope" value="Bacteria"/>
</dbReference>
<dbReference type="SUPFAM" id="SSF53335">
    <property type="entry name" value="S-adenosyl-L-methionine-dependent methyltransferases"/>
    <property type="match status" value="1"/>
</dbReference>
<feature type="domain" description="Ribosomal RNA adenine methylase transferase N-terminal" evidence="9">
    <location>
        <begin position="24"/>
        <end position="193"/>
    </location>
</feature>
<dbReference type="InterPro" id="IPR020596">
    <property type="entry name" value="rRNA_Ade_Mease_Trfase_CS"/>
</dbReference>
<feature type="binding site" evidence="7 8">
    <location>
        <position position="108"/>
    </location>
    <ligand>
        <name>S-adenosyl-L-methionine</name>
        <dbReference type="ChEBI" id="CHEBI:59789"/>
    </ligand>
</feature>
<dbReference type="KEGG" id="dpi:BN4_10527"/>
<dbReference type="GO" id="GO:0003723">
    <property type="term" value="F:RNA binding"/>
    <property type="evidence" value="ECO:0007669"/>
    <property type="project" value="UniProtKB-UniRule"/>
</dbReference>
<keyword evidence="6 7" id="KW-0694">RNA-binding</keyword>
<feature type="binding site" evidence="7 8">
    <location>
        <position position="88"/>
    </location>
    <ligand>
        <name>S-adenosyl-L-methionine</name>
        <dbReference type="ChEBI" id="CHEBI:59789"/>
    </ligand>
</feature>
<dbReference type="InterPro" id="IPR023165">
    <property type="entry name" value="rRNA_Ade_diMease-like_C"/>
</dbReference>
<evidence type="ECO:0000313" key="11">
    <source>
        <dbReference type="Proteomes" id="UP000011724"/>
    </source>
</evidence>
<dbReference type="AlphaFoldDB" id="M1WLF3"/>
<dbReference type="InterPro" id="IPR029063">
    <property type="entry name" value="SAM-dependent_MTases_sf"/>
</dbReference>
<dbReference type="PANTHER" id="PTHR11727">
    <property type="entry name" value="DIMETHYLADENOSINE TRANSFERASE"/>
    <property type="match status" value="1"/>
</dbReference>
<dbReference type="EMBL" id="FO203427">
    <property type="protein sequence ID" value="CCH47765.1"/>
    <property type="molecule type" value="Genomic_DNA"/>
</dbReference>
<evidence type="ECO:0000256" key="1">
    <source>
        <dbReference type="ARBA" id="ARBA00022490"/>
    </source>
</evidence>
<feature type="binding site" evidence="7 8">
    <location>
        <position position="17"/>
    </location>
    <ligand>
        <name>S-adenosyl-L-methionine</name>
        <dbReference type="ChEBI" id="CHEBI:59789"/>
    </ligand>
</feature>
<proteinExistence type="inferred from homology"/>
<comment type="subcellular location">
    <subcellularLocation>
        <location evidence="7">Cytoplasm</location>
    </subcellularLocation>
</comment>
<evidence type="ECO:0000259" key="9">
    <source>
        <dbReference type="SMART" id="SM00650"/>
    </source>
</evidence>
<dbReference type="NCBIfam" id="TIGR00755">
    <property type="entry name" value="ksgA"/>
    <property type="match status" value="1"/>
</dbReference>
<sequence length="266" mass="30160">MTESNNVHRAKKSLGQNFLQDQNICRRIVEAIAPQKSDFIIEIGPGQGALTSFIKSNNPTKFMVLELDDELASRLESKYPDIEVVRTDALKYSWESLAHLGPCKIIGNLPYNVGSKLIWDIVSQVTSLQHAVFMVQHEVALRLTATPGNKAYGGLTAWVNNFANTRYLFKVPPTVFRPRPKVDSAVVSFTPLPRSQWPANPTNLSLLIKMLFQKRRKQLSTILKKHWSEEVDLWFENEKVKPEARPETLTPQQFLGLSQCVCIKKS</sequence>
<dbReference type="Gene3D" id="3.40.50.150">
    <property type="entry name" value="Vaccinia Virus protein VP39"/>
    <property type="match status" value="1"/>
</dbReference>
<dbReference type="HOGENOM" id="CLU_041220_0_1_7"/>
<dbReference type="HAMAP" id="MF_00607">
    <property type="entry name" value="16SrRNA_methyltr_A"/>
    <property type="match status" value="1"/>
</dbReference>
<name>M1WLF3_PSEP2</name>
<dbReference type="EC" id="2.1.1.182" evidence="7"/>
<dbReference type="PATRIC" id="fig|879567.3.peg.548"/>
<dbReference type="Gene3D" id="1.10.8.100">
    <property type="entry name" value="Ribosomal RNA adenine dimethylase-like, domain 2"/>
    <property type="match status" value="1"/>
</dbReference>
<dbReference type="STRING" id="1322246.BN4_10527"/>
<feature type="binding site" evidence="7 8">
    <location>
        <position position="44"/>
    </location>
    <ligand>
        <name>S-adenosyl-L-methionine</name>
        <dbReference type="ChEBI" id="CHEBI:59789"/>
    </ligand>
</feature>
<dbReference type="PANTHER" id="PTHR11727:SF7">
    <property type="entry name" value="DIMETHYLADENOSINE TRANSFERASE-RELATED"/>
    <property type="match status" value="1"/>
</dbReference>
<dbReference type="RefSeq" id="WP_015413820.1">
    <property type="nucleotide sequence ID" value="NC_020409.1"/>
</dbReference>
<dbReference type="GO" id="GO:0052908">
    <property type="term" value="F:16S rRNA (adenine(1518)-N(6)/adenine(1519)-N(6))-dimethyltransferase activity"/>
    <property type="evidence" value="ECO:0007669"/>
    <property type="project" value="UniProtKB-EC"/>
</dbReference>
<accession>M1WLF3</accession>
<comment type="catalytic activity">
    <reaction evidence="7">
        <text>adenosine(1518)/adenosine(1519) in 16S rRNA + 4 S-adenosyl-L-methionine = N(6)-dimethyladenosine(1518)/N(6)-dimethyladenosine(1519) in 16S rRNA + 4 S-adenosyl-L-homocysteine + 4 H(+)</text>
        <dbReference type="Rhea" id="RHEA:19609"/>
        <dbReference type="Rhea" id="RHEA-COMP:10232"/>
        <dbReference type="Rhea" id="RHEA-COMP:10233"/>
        <dbReference type="ChEBI" id="CHEBI:15378"/>
        <dbReference type="ChEBI" id="CHEBI:57856"/>
        <dbReference type="ChEBI" id="CHEBI:59789"/>
        <dbReference type="ChEBI" id="CHEBI:74411"/>
        <dbReference type="ChEBI" id="CHEBI:74493"/>
        <dbReference type="EC" id="2.1.1.182"/>
    </reaction>
</comment>
<gene>
    <name evidence="7 10" type="primary">rsmA</name>
    <name evidence="7" type="synonym">ksgA</name>
    <name evidence="10" type="ordered locus">BN4_10527</name>
</gene>
<dbReference type="PROSITE" id="PS01131">
    <property type="entry name" value="RRNA_A_DIMETH"/>
    <property type="match status" value="1"/>
</dbReference>
<reference evidence="11" key="2">
    <citation type="journal article" date="2013" name="Stand. Genomic Sci.">
        <title>Complete genome sequence of Desulfocapsa sulfexigens, a marine deltaproteobacterium specialized in disproportionating inorganic sulfur compounds.</title>
        <authorList>
            <person name="Finster K.W."/>
            <person name="Kjeldsen K.U."/>
            <person name="Kube M."/>
            <person name="Reinhardt R."/>
            <person name="Mussmann M."/>
            <person name="Amann R."/>
            <person name="Schreiber L."/>
        </authorList>
    </citation>
    <scope>NUCLEOTIDE SEQUENCE [LARGE SCALE GENOMIC DNA]</scope>
    <source>
        <strain evidence="11">DSM 10523 / SB164P1</strain>
    </source>
</reference>
<evidence type="ECO:0000313" key="10">
    <source>
        <dbReference type="EMBL" id="CCH47765.1"/>
    </source>
</evidence>
<comment type="similarity">
    <text evidence="7">Belongs to the class I-like SAM-binding methyltransferase superfamily. rRNA adenine N(6)-methyltransferase family. RsmA subfamily.</text>
</comment>
<evidence type="ECO:0000256" key="2">
    <source>
        <dbReference type="ARBA" id="ARBA00022552"/>
    </source>
</evidence>
<dbReference type="Pfam" id="PF00398">
    <property type="entry name" value="RrnaAD"/>
    <property type="match status" value="1"/>
</dbReference>
<evidence type="ECO:0000256" key="3">
    <source>
        <dbReference type="ARBA" id="ARBA00022603"/>
    </source>
</evidence>
<keyword evidence="5 7" id="KW-0949">S-adenosyl-L-methionine</keyword>
<organism evidence="10 11">
    <name type="scientific">Pseudodesulfovibrio piezophilus (strain DSM 21447 / JCM 15486 / C1TLV30)</name>
    <name type="common">Desulfovibrio piezophilus</name>
    <dbReference type="NCBI Taxonomy" id="1322246"/>
    <lineage>
        <taxon>Bacteria</taxon>
        <taxon>Pseudomonadati</taxon>
        <taxon>Thermodesulfobacteriota</taxon>
        <taxon>Desulfovibrionia</taxon>
        <taxon>Desulfovibrionales</taxon>
        <taxon>Desulfovibrionaceae</taxon>
    </lineage>
</organism>
<dbReference type="BioCyc" id="DPIE1322246:BN4_RS02720-MONOMER"/>
<dbReference type="Proteomes" id="UP000011724">
    <property type="component" value="Chromosome"/>
</dbReference>
<dbReference type="GO" id="GO:0005829">
    <property type="term" value="C:cytosol"/>
    <property type="evidence" value="ECO:0007669"/>
    <property type="project" value="TreeGrafter"/>
</dbReference>
<feature type="binding site" evidence="7 8">
    <location>
        <position position="19"/>
    </location>
    <ligand>
        <name>S-adenosyl-L-methionine</name>
        <dbReference type="ChEBI" id="CHEBI:59789"/>
    </ligand>
</feature>
<evidence type="ECO:0000256" key="6">
    <source>
        <dbReference type="ARBA" id="ARBA00022884"/>
    </source>
</evidence>
<keyword evidence="2 7" id="KW-0698">rRNA processing</keyword>
<keyword evidence="3 7" id="KW-0489">Methyltransferase</keyword>
<keyword evidence="4 7" id="KW-0808">Transferase</keyword>
<keyword evidence="1 7" id="KW-0963">Cytoplasm</keyword>
<keyword evidence="11" id="KW-1185">Reference proteome</keyword>
<protein>
    <recommendedName>
        <fullName evidence="7">Ribosomal RNA small subunit methyltransferase A</fullName>
        <ecNumber evidence="7">2.1.1.182</ecNumber>
    </recommendedName>
    <alternativeName>
        <fullName evidence="7">16S rRNA (adenine(1518)-N(6)/adenine(1519)-N(6))-dimethyltransferase</fullName>
    </alternativeName>
    <alternativeName>
        <fullName evidence="7">16S rRNA dimethyladenosine transferase</fullName>
    </alternativeName>
    <alternativeName>
        <fullName evidence="7">16S rRNA dimethylase</fullName>
    </alternativeName>
    <alternativeName>
        <fullName evidence="7">S-adenosylmethionine-6-N', N'-adenosyl(rRNA) dimethyltransferase</fullName>
    </alternativeName>
</protein>
<evidence type="ECO:0000256" key="4">
    <source>
        <dbReference type="ARBA" id="ARBA00022679"/>
    </source>
</evidence>
<dbReference type="InterPro" id="IPR011530">
    <property type="entry name" value="rRNA_adenine_dimethylase"/>
</dbReference>
<evidence type="ECO:0000256" key="7">
    <source>
        <dbReference type="HAMAP-Rule" id="MF_00607"/>
    </source>
</evidence>
<reference evidence="10 11" key="1">
    <citation type="journal article" date="2013" name="PLoS ONE">
        <title>The first genomic and proteomic characterization of a deep-sea sulfate reducer: insights into the piezophilic lifestyle of Desulfovibrio piezophilus.</title>
        <authorList>
            <person name="Pradel N."/>
            <person name="Ji B."/>
            <person name="Gimenez G."/>
            <person name="Talla E."/>
            <person name="Lenoble P."/>
            <person name="Garel M."/>
            <person name="Tamburini C."/>
            <person name="Fourquet P."/>
            <person name="Lebrun R."/>
            <person name="Bertin P."/>
            <person name="Denis Y."/>
            <person name="Pophillat M."/>
            <person name="Barbe V."/>
            <person name="Ollivier B."/>
            <person name="Dolla A."/>
        </authorList>
    </citation>
    <scope>NUCLEOTIDE SEQUENCE [LARGE SCALE GENOMIC DNA]</scope>
    <source>
        <strain evidence="11">DSM 10523 / SB164P1</strain>
    </source>
</reference>
<evidence type="ECO:0000256" key="5">
    <source>
        <dbReference type="ARBA" id="ARBA00022691"/>
    </source>
</evidence>
<dbReference type="SMART" id="SM00650">
    <property type="entry name" value="rADc"/>
    <property type="match status" value="1"/>
</dbReference>
<dbReference type="OrthoDB" id="9814755at2"/>
<dbReference type="InterPro" id="IPR001737">
    <property type="entry name" value="KsgA/Erm"/>
</dbReference>